<dbReference type="InterPro" id="IPR009061">
    <property type="entry name" value="DNA-bd_dom_put_sf"/>
</dbReference>
<feature type="domain" description="HTH merR-type" evidence="2">
    <location>
        <begin position="1"/>
        <end position="68"/>
    </location>
</feature>
<gene>
    <name evidence="3" type="ORF">FM119_03165</name>
</gene>
<evidence type="ECO:0000313" key="3">
    <source>
        <dbReference type="EMBL" id="SJN22455.1"/>
    </source>
</evidence>
<dbReference type="RefSeq" id="WP_087136242.1">
    <property type="nucleotide sequence ID" value="NZ_FUKR01000021.1"/>
</dbReference>
<dbReference type="CDD" id="cd00592">
    <property type="entry name" value="HTH_MerR-like"/>
    <property type="match status" value="1"/>
</dbReference>
<evidence type="ECO:0000313" key="4">
    <source>
        <dbReference type="Proteomes" id="UP000196778"/>
    </source>
</evidence>
<organism evidence="3 4">
    <name type="scientific">Mycetocola reblochoni REB411</name>
    <dbReference type="NCBI Taxonomy" id="1255698"/>
    <lineage>
        <taxon>Bacteria</taxon>
        <taxon>Bacillati</taxon>
        <taxon>Actinomycetota</taxon>
        <taxon>Actinomycetes</taxon>
        <taxon>Micrococcales</taxon>
        <taxon>Microbacteriaceae</taxon>
        <taxon>Mycetocola</taxon>
    </lineage>
</organism>
<sequence>MRIGEAARRVGVDAHVLRHWHDTGVVVADRSAAGHRLYTDEHIVRLTTVLACQEVGLSLPEIRTVLHRGETGRRETINRRLARIRAQRARLDEAESFLQHVVDCTHDLLTRCPDCTRYAGTAPEQTMPFPRR</sequence>
<dbReference type="PRINTS" id="PR00040">
    <property type="entry name" value="HTHMERR"/>
</dbReference>
<dbReference type="Proteomes" id="UP000196778">
    <property type="component" value="Unassembled WGS sequence"/>
</dbReference>
<dbReference type="PROSITE" id="PS50937">
    <property type="entry name" value="HTH_MERR_2"/>
    <property type="match status" value="1"/>
</dbReference>
<dbReference type="AlphaFoldDB" id="A0A1R4ISA0"/>
<name>A0A1R4ISA0_9MICO</name>
<dbReference type="OrthoDB" id="9802039at2"/>
<dbReference type="SMART" id="SM00422">
    <property type="entry name" value="HTH_MERR"/>
    <property type="match status" value="1"/>
</dbReference>
<dbReference type="EMBL" id="FUKR01000021">
    <property type="protein sequence ID" value="SJN22455.1"/>
    <property type="molecule type" value="Genomic_DNA"/>
</dbReference>
<dbReference type="PANTHER" id="PTHR30204:SF93">
    <property type="entry name" value="HTH MERR-TYPE DOMAIN-CONTAINING PROTEIN"/>
    <property type="match status" value="1"/>
</dbReference>
<evidence type="ECO:0000259" key="2">
    <source>
        <dbReference type="PROSITE" id="PS50937"/>
    </source>
</evidence>
<reference evidence="4" key="1">
    <citation type="submission" date="2017-02" db="EMBL/GenBank/DDBJ databases">
        <authorList>
            <person name="Dridi B."/>
        </authorList>
    </citation>
    <scope>NUCLEOTIDE SEQUENCE [LARGE SCALE GENOMIC DNA]</scope>
    <source>
        <strain evidence="4">EB411</strain>
    </source>
</reference>
<dbReference type="InterPro" id="IPR000551">
    <property type="entry name" value="MerR-type_HTH_dom"/>
</dbReference>
<dbReference type="GO" id="GO:0003677">
    <property type="term" value="F:DNA binding"/>
    <property type="evidence" value="ECO:0007669"/>
    <property type="project" value="UniProtKB-KW"/>
</dbReference>
<dbReference type="GO" id="GO:0003700">
    <property type="term" value="F:DNA-binding transcription factor activity"/>
    <property type="evidence" value="ECO:0007669"/>
    <property type="project" value="InterPro"/>
</dbReference>
<keyword evidence="1" id="KW-0238">DNA-binding</keyword>
<dbReference type="PANTHER" id="PTHR30204">
    <property type="entry name" value="REDOX-CYCLING DRUG-SENSING TRANSCRIPTIONAL ACTIVATOR SOXR"/>
    <property type="match status" value="1"/>
</dbReference>
<dbReference type="SUPFAM" id="SSF46955">
    <property type="entry name" value="Putative DNA-binding domain"/>
    <property type="match status" value="1"/>
</dbReference>
<keyword evidence="4" id="KW-1185">Reference proteome</keyword>
<dbReference type="Gene3D" id="1.10.1660.10">
    <property type="match status" value="1"/>
</dbReference>
<accession>A0A1R4ISA0</accession>
<proteinExistence type="predicted"/>
<dbReference type="Pfam" id="PF13411">
    <property type="entry name" value="MerR_1"/>
    <property type="match status" value="1"/>
</dbReference>
<dbReference type="InterPro" id="IPR047057">
    <property type="entry name" value="MerR_fam"/>
</dbReference>
<evidence type="ECO:0000256" key="1">
    <source>
        <dbReference type="ARBA" id="ARBA00023125"/>
    </source>
</evidence>
<protein>
    <submittedName>
        <fullName evidence="3">Transcriptional regulator, MerR family</fullName>
    </submittedName>
</protein>